<organism evidence="10 11">
    <name type="scientific">Pelagerythrobacter aerophilus</name>
    <dbReference type="NCBI Taxonomy" id="2306995"/>
    <lineage>
        <taxon>Bacteria</taxon>
        <taxon>Pseudomonadati</taxon>
        <taxon>Pseudomonadota</taxon>
        <taxon>Alphaproteobacteria</taxon>
        <taxon>Sphingomonadales</taxon>
        <taxon>Erythrobacteraceae</taxon>
        <taxon>Pelagerythrobacter</taxon>
    </lineage>
</organism>
<evidence type="ECO:0000256" key="2">
    <source>
        <dbReference type="ARBA" id="ARBA00009677"/>
    </source>
</evidence>
<keyword evidence="11" id="KW-1185">Reference proteome</keyword>
<dbReference type="Pfam" id="PF06429">
    <property type="entry name" value="Flg_bbr_C"/>
    <property type="match status" value="1"/>
</dbReference>
<keyword evidence="3 6" id="KW-0975">Bacterial flagellum</keyword>
<dbReference type="SUPFAM" id="SSF117143">
    <property type="entry name" value="Flagellar hook protein flgE"/>
    <property type="match status" value="1"/>
</dbReference>
<evidence type="ECO:0000313" key="10">
    <source>
        <dbReference type="EMBL" id="RIV77124.1"/>
    </source>
</evidence>
<gene>
    <name evidence="10" type="ORF">D2V04_13540</name>
</gene>
<dbReference type="GO" id="GO:0030694">
    <property type="term" value="C:bacterial-type flagellum basal body, rod"/>
    <property type="evidence" value="ECO:0007669"/>
    <property type="project" value="UniProtKB-UniRule"/>
</dbReference>
<reference evidence="10 11" key="1">
    <citation type="submission" date="2018-08" db="EMBL/GenBank/DDBJ databases">
        <title>Altererythrobacter sp.Ery1 and Ery12, the genome sequencing of novel strains in genus Alterythrobacter.</title>
        <authorList>
            <person name="Cheng H."/>
            <person name="Wu Y.-H."/>
            <person name="Fang C."/>
            <person name="Xu X.-W."/>
        </authorList>
    </citation>
    <scope>NUCLEOTIDE SEQUENCE [LARGE SCALE GENOMIC DNA]</scope>
    <source>
        <strain evidence="10 11">Ery1</strain>
    </source>
</reference>
<dbReference type="AlphaFoldDB" id="A0A418NGC5"/>
<dbReference type="PANTHER" id="PTHR30435">
    <property type="entry name" value="FLAGELLAR PROTEIN"/>
    <property type="match status" value="1"/>
</dbReference>
<name>A0A418NGC5_9SPHN</name>
<comment type="subunit">
    <text evidence="4 6">The basal body constitutes a major portion of the flagellar organelle and consists of five rings (E,L,P,S, and M) mounted on a central rod. The rod consists of about 26 subunits of FlgG in the distal portion, and FlgB, FlgC and FlgF are thought to build up the proximal portion of the rod with about 6 subunits each.</text>
</comment>
<dbReference type="InterPro" id="IPR019776">
    <property type="entry name" value="Flagellar_basal_body_rod_CS"/>
</dbReference>
<proteinExistence type="inferred from homology"/>
<accession>A0A418NGC5</accession>
<dbReference type="GO" id="GO:0071978">
    <property type="term" value="P:bacterial-type flagellum-dependent swarming motility"/>
    <property type="evidence" value="ECO:0007669"/>
    <property type="project" value="TreeGrafter"/>
</dbReference>
<dbReference type="PANTHER" id="PTHR30435:SF18">
    <property type="entry name" value="FLAGELLAR BASAL-BODY ROD PROTEIN FLGF"/>
    <property type="match status" value="1"/>
</dbReference>
<dbReference type="InterPro" id="IPR001444">
    <property type="entry name" value="Flag_bb_rod_N"/>
</dbReference>
<dbReference type="RefSeq" id="WP_119514201.1">
    <property type="nucleotide sequence ID" value="NZ_QXFK01000018.1"/>
</dbReference>
<evidence type="ECO:0000256" key="6">
    <source>
        <dbReference type="RuleBase" id="RU362116"/>
    </source>
</evidence>
<evidence type="ECO:0000259" key="9">
    <source>
        <dbReference type="Pfam" id="PF22692"/>
    </source>
</evidence>
<dbReference type="NCBIfam" id="NF009280">
    <property type="entry name" value="PRK12640.1"/>
    <property type="match status" value="1"/>
</dbReference>
<keyword evidence="10" id="KW-0282">Flagellum</keyword>
<evidence type="ECO:0000259" key="8">
    <source>
        <dbReference type="Pfam" id="PF06429"/>
    </source>
</evidence>
<feature type="domain" description="Flagellar basal body rod protein N-terminal" evidence="7">
    <location>
        <begin position="5"/>
        <end position="35"/>
    </location>
</feature>
<evidence type="ECO:0000256" key="5">
    <source>
        <dbReference type="ARBA" id="ARBA00040228"/>
    </source>
</evidence>
<keyword evidence="10" id="KW-0966">Cell projection</keyword>
<dbReference type="EMBL" id="QXFK01000018">
    <property type="protein sequence ID" value="RIV77124.1"/>
    <property type="molecule type" value="Genomic_DNA"/>
</dbReference>
<dbReference type="NCBIfam" id="TIGR03506">
    <property type="entry name" value="FlgEFG_subfam"/>
    <property type="match status" value="1"/>
</dbReference>
<comment type="caution">
    <text evidence="10">The sequence shown here is derived from an EMBL/GenBank/DDBJ whole genome shotgun (WGS) entry which is preliminary data.</text>
</comment>
<keyword evidence="10" id="KW-0969">Cilium</keyword>
<evidence type="ECO:0000259" key="7">
    <source>
        <dbReference type="Pfam" id="PF00460"/>
    </source>
</evidence>
<dbReference type="Pfam" id="PF22692">
    <property type="entry name" value="LlgE_F_G_D1"/>
    <property type="match status" value="1"/>
</dbReference>
<dbReference type="InterPro" id="IPR053967">
    <property type="entry name" value="LlgE_F_G-like_D1"/>
</dbReference>
<dbReference type="Proteomes" id="UP000285092">
    <property type="component" value="Unassembled WGS sequence"/>
</dbReference>
<sequence>MDRLIYTALSGMNASMDRQRVIASNMANANTVGFRAELLDQRPVTVDGETLDVRAMQRAAVRGAVMEAGEMTRTGNGLDIYIEGEALMAVQANDGTEAYTRRGDLSISPTGVIVNGEGLPVLGEAGPITVPLGTNPTIAPDGVVSVTDPAAPPDQPPVEVGRIKLAGWQGSPISKGLDGLFRVEGGGILPADAQATVITGALEQSNVKPTEVLVDMIQAQRLFDMRSKLIATARECDEGGAQLMRLS</sequence>
<dbReference type="Pfam" id="PF00460">
    <property type="entry name" value="Flg_bb_rod"/>
    <property type="match status" value="1"/>
</dbReference>
<comment type="subcellular location">
    <subcellularLocation>
        <location evidence="1 6">Bacterial flagellum basal body</location>
    </subcellularLocation>
</comment>
<dbReference type="InterPro" id="IPR037925">
    <property type="entry name" value="FlgE/F/G-like"/>
</dbReference>
<feature type="domain" description="Flagellar hook protein FlgE/F/G-like D1" evidence="9">
    <location>
        <begin position="82"/>
        <end position="146"/>
    </location>
</feature>
<comment type="similarity">
    <text evidence="2 6">Belongs to the flagella basal body rod proteins family.</text>
</comment>
<dbReference type="InterPro" id="IPR020013">
    <property type="entry name" value="Flagellar_FlgE/F/G"/>
</dbReference>
<dbReference type="PROSITE" id="PS00588">
    <property type="entry name" value="FLAGELLA_BB_ROD"/>
    <property type="match status" value="1"/>
</dbReference>
<dbReference type="OrthoDB" id="9804559at2"/>
<protein>
    <recommendedName>
        <fullName evidence="5 6">Flagellar basal-body rod protein FlgF</fullName>
    </recommendedName>
</protein>
<feature type="domain" description="Flagellar basal-body/hook protein C-terminal" evidence="8">
    <location>
        <begin position="199"/>
        <end position="238"/>
    </location>
</feature>
<evidence type="ECO:0000256" key="1">
    <source>
        <dbReference type="ARBA" id="ARBA00004117"/>
    </source>
</evidence>
<evidence type="ECO:0000256" key="3">
    <source>
        <dbReference type="ARBA" id="ARBA00023143"/>
    </source>
</evidence>
<evidence type="ECO:0000313" key="11">
    <source>
        <dbReference type="Proteomes" id="UP000285092"/>
    </source>
</evidence>
<evidence type="ECO:0000256" key="4">
    <source>
        <dbReference type="ARBA" id="ARBA00038560"/>
    </source>
</evidence>
<dbReference type="InterPro" id="IPR010930">
    <property type="entry name" value="Flg_bb/hook_C_dom"/>
</dbReference>